<accession>A0A6L6IZZ8</accession>
<dbReference type="InterPro" id="IPR027843">
    <property type="entry name" value="DUF4440"/>
</dbReference>
<dbReference type="Pfam" id="PF14534">
    <property type="entry name" value="DUF4440"/>
    <property type="match status" value="1"/>
</dbReference>
<proteinExistence type="predicted"/>
<sequence>MADELWREERDFWTLGVAEAVRKLDEGCLMAFGPAGILTRRRVIEALGAAPRWQEVTITDRAVLETNEVCVLAYRATARRAGAKTYRALCTTTWRRREGDWRIIQHQQTPV</sequence>
<reference evidence="2 3" key="1">
    <citation type="submission" date="2019-11" db="EMBL/GenBank/DDBJ databases">
        <authorList>
            <person name="Dong K."/>
        </authorList>
    </citation>
    <scope>NUCLEOTIDE SEQUENCE [LARGE SCALE GENOMIC DNA]</scope>
    <source>
        <strain evidence="2 3">DK608</strain>
    </source>
</reference>
<evidence type="ECO:0000313" key="3">
    <source>
        <dbReference type="Proteomes" id="UP000478740"/>
    </source>
</evidence>
<organism evidence="2 3">
    <name type="scientific">Paracoccus shanxieyensis</name>
    <dbReference type="NCBI Taxonomy" id="2675752"/>
    <lineage>
        <taxon>Bacteria</taxon>
        <taxon>Pseudomonadati</taxon>
        <taxon>Pseudomonadota</taxon>
        <taxon>Alphaproteobacteria</taxon>
        <taxon>Rhodobacterales</taxon>
        <taxon>Paracoccaceae</taxon>
        <taxon>Paracoccus</taxon>
    </lineage>
</organism>
<dbReference type="AlphaFoldDB" id="A0A6L6IZZ8"/>
<dbReference type="SUPFAM" id="SSF54427">
    <property type="entry name" value="NTF2-like"/>
    <property type="match status" value="1"/>
</dbReference>
<feature type="domain" description="DUF4440" evidence="1">
    <location>
        <begin position="30"/>
        <end position="103"/>
    </location>
</feature>
<dbReference type="InterPro" id="IPR032710">
    <property type="entry name" value="NTF2-like_dom_sf"/>
</dbReference>
<comment type="caution">
    <text evidence="2">The sequence shown here is derived from an EMBL/GenBank/DDBJ whole genome shotgun (WGS) entry which is preliminary data.</text>
</comment>
<dbReference type="RefSeq" id="WP_155045037.1">
    <property type="nucleotide sequence ID" value="NZ_WMIH01000011.1"/>
</dbReference>
<protein>
    <submittedName>
        <fullName evidence="2">DUF4440 domain-containing protein</fullName>
    </submittedName>
</protein>
<evidence type="ECO:0000259" key="1">
    <source>
        <dbReference type="Pfam" id="PF14534"/>
    </source>
</evidence>
<name>A0A6L6IZZ8_9RHOB</name>
<gene>
    <name evidence="2" type="ORF">GL284_12865</name>
</gene>
<dbReference type="Proteomes" id="UP000478740">
    <property type="component" value="Unassembled WGS sequence"/>
</dbReference>
<dbReference type="Gene3D" id="3.10.450.50">
    <property type="match status" value="1"/>
</dbReference>
<dbReference type="EMBL" id="WMII01000011">
    <property type="protein sequence ID" value="MTH65158.1"/>
    <property type="molecule type" value="Genomic_DNA"/>
</dbReference>
<keyword evidence="3" id="KW-1185">Reference proteome</keyword>
<evidence type="ECO:0000313" key="2">
    <source>
        <dbReference type="EMBL" id="MTH65158.1"/>
    </source>
</evidence>